<dbReference type="Proteomes" id="UP000191897">
    <property type="component" value="Unassembled WGS sequence"/>
</dbReference>
<dbReference type="AlphaFoldDB" id="A0A1S7P3S7"/>
<sequence length="58" mass="6802">MPLARCIEFIKQRRHFAVFARESTIAKIEAQREDFPLSDSIDSYIVWPVFLDLAFTDP</sequence>
<reference evidence="1 2" key="1">
    <citation type="submission" date="2016-01" db="EMBL/GenBank/DDBJ databases">
        <authorList>
            <person name="Oliw E.H."/>
        </authorList>
    </citation>
    <scope>NUCLEOTIDE SEQUENCE [LARGE SCALE GENOMIC DNA]</scope>
    <source>
        <strain evidence="1 2">Kerr 14</strain>
    </source>
</reference>
<evidence type="ECO:0000313" key="2">
    <source>
        <dbReference type="Proteomes" id="UP000191897"/>
    </source>
</evidence>
<organism evidence="1 2">
    <name type="scientific">Agrobacterium tumefaciens str. Kerr 14</name>
    <dbReference type="NCBI Taxonomy" id="1183424"/>
    <lineage>
        <taxon>Bacteria</taxon>
        <taxon>Pseudomonadati</taxon>
        <taxon>Pseudomonadota</taxon>
        <taxon>Alphaproteobacteria</taxon>
        <taxon>Hyphomicrobiales</taxon>
        <taxon>Rhizobiaceae</taxon>
        <taxon>Rhizobium/Agrobacterium group</taxon>
        <taxon>Agrobacterium</taxon>
        <taxon>Agrobacterium tumefaciens complex</taxon>
    </lineage>
</organism>
<accession>A0A1S7P3S7</accession>
<name>A0A1S7P3S7_AGRTU</name>
<gene>
    <name evidence="1" type="ORF">AGR4C_Cc160006</name>
</gene>
<proteinExistence type="predicted"/>
<protein>
    <submittedName>
        <fullName evidence="1">Uncharacterized protein</fullName>
    </submittedName>
</protein>
<evidence type="ECO:0000313" key="1">
    <source>
        <dbReference type="EMBL" id="CUX15262.1"/>
    </source>
</evidence>
<dbReference type="EMBL" id="FBWC01000008">
    <property type="protein sequence ID" value="CUX15262.1"/>
    <property type="molecule type" value="Genomic_DNA"/>
</dbReference>